<proteinExistence type="predicted"/>
<accession>A0A5C6E031</accession>
<name>A0A5C6E031_9BACT</name>
<keyword evidence="1" id="KW-0472">Membrane</keyword>
<organism evidence="2 3">
    <name type="scientific">Novipirellula artificiosorum</name>
    <dbReference type="NCBI Taxonomy" id="2528016"/>
    <lineage>
        <taxon>Bacteria</taxon>
        <taxon>Pseudomonadati</taxon>
        <taxon>Planctomycetota</taxon>
        <taxon>Planctomycetia</taxon>
        <taxon>Pirellulales</taxon>
        <taxon>Pirellulaceae</taxon>
        <taxon>Novipirellula</taxon>
    </lineage>
</organism>
<keyword evidence="3" id="KW-1185">Reference proteome</keyword>
<protein>
    <recommendedName>
        <fullName evidence="4">PilZ domain-containing protein</fullName>
    </recommendedName>
</protein>
<reference evidence="2 3" key="1">
    <citation type="submission" date="2019-02" db="EMBL/GenBank/DDBJ databases">
        <title>Deep-cultivation of Planctomycetes and their phenomic and genomic characterization uncovers novel biology.</title>
        <authorList>
            <person name="Wiegand S."/>
            <person name="Jogler M."/>
            <person name="Boedeker C."/>
            <person name="Pinto D."/>
            <person name="Vollmers J."/>
            <person name="Rivas-Marin E."/>
            <person name="Kohn T."/>
            <person name="Peeters S.H."/>
            <person name="Heuer A."/>
            <person name="Rast P."/>
            <person name="Oberbeckmann S."/>
            <person name="Bunk B."/>
            <person name="Jeske O."/>
            <person name="Meyerdierks A."/>
            <person name="Storesund J.E."/>
            <person name="Kallscheuer N."/>
            <person name="Luecker S."/>
            <person name="Lage O.M."/>
            <person name="Pohl T."/>
            <person name="Merkel B.J."/>
            <person name="Hornburger P."/>
            <person name="Mueller R.-W."/>
            <person name="Bruemmer F."/>
            <person name="Labrenz M."/>
            <person name="Spormann A.M."/>
            <person name="Op Den Camp H."/>
            <person name="Overmann J."/>
            <person name="Amann R."/>
            <person name="Jetten M.S.M."/>
            <person name="Mascher T."/>
            <person name="Medema M.H."/>
            <person name="Devos D.P."/>
            <person name="Kaster A.-K."/>
            <person name="Ovreas L."/>
            <person name="Rohde M."/>
            <person name="Galperin M.Y."/>
            <person name="Jogler C."/>
        </authorList>
    </citation>
    <scope>NUCLEOTIDE SEQUENCE [LARGE SCALE GENOMIC DNA]</scope>
    <source>
        <strain evidence="2 3">Poly41</strain>
    </source>
</reference>
<sequence length="185" mass="20613">MEDFSPMNLATDTQAESSYVEGQQRFFRCPVQESDGHAIIRIGRRKIKAIVQETSIEGFTVTVKPKHAARIQVGGPWELNYDGARIEVHPQWIFNSPDGHVQLGLRRLRDLTKPEPIRSSWLVRFGGGRFDDPSNAAVAFGGFVLALFAVLASPGLGEKLGTSSRIQSTFQWLASGVSHQMDQWF</sequence>
<evidence type="ECO:0000256" key="1">
    <source>
        <dbReference type="SAM" id="Phobius"/>
    </source>
</evidence>
<keyword evidence="1" id="KW-1133">Transmembrane helix</keyword>
<dbReference type="AlphaFoldDB" id="A0A5C6E031"/>
<evidence type="ECO:0000313" key="3">
    <source>
        <dbReference type="Proteomes" id="UP000319143"/>
    </source>
</evidence>
<evidence type="ECO:0000313" key="2">
    <source>
        <dbReference type="EMBL" id="TWU40676.1"/>
    </source>
</evidence>
<comment type="caution">
    <text evidence="2">The sequence shown here is derived from an EMBL/GenBank/DDBJ whole genome shotgun (WGS) entry which is preliminary data.</text>
</comment>
<evidence type="ECO:0008006" key="4">
    <source>
        <dbReference type="Google" id="ProtNLM"/>
    </source>
</evidence>
<dbReference type="EMBL" id="SJPV01000002">
    <property type="protein sequence ID" value="TWU40676.1"/>
    <property type="molecule type" value="Genomic_DNA"/>
</dbReference>
<dbReference type="Proteomes" id="UP000319143">
    <property type="component" value="Unassembled WGS sequence"/>
</dbReference>
<gene>
    <name evidence="2" type="ORF">Poly41_15110</name>
</gene>
<keyword evidence="1" id="KW-0812">Transmembrane</keyword>
<feature type="transmembrane region" description="Helical" evidence="1">
    <location>
        <begin position="136"/>
        <end position="156"/>
    </location>
</feature>